<evidence type="ECO:0000256" key="13">
    <source>
        <dbReference type="ARBA" id="ARBA00023002"/>
    </source>
</evidence>
<organism evidence="18">
    <name type="scientific">hydrothermal vent metagenome</name>
    <dbReference type="NCBI Taxonomy" id="652676"/>
    <lineage>
        <taxon>unclassified sequences</taxon>
        <taxon>metagenomes</taxon>
        <taxon>ecological metagenomes</taxon>
    </lineage>
</organism>
<keyword evidence="11" id="KW-0133">Cell shape</keyword>
<gene>
    <name evidence="18" type="ORF">MNBD_CHLOROFLEXI01-1659</name>
</gene>
<sequence length="291" mass="31007">PLARYTSARVGGPAQLFLMVNSASELETAVTIAYNKRVPTILLGGGSNILVSQYGVSGLVIMNKARMITFRHTGASVVCTVESGMNLSSLARQCIGKGLGGLEWAIGVPGTVGGAVVGNSGAHGSDMDSHLRAAVIWEPGRGRRIYSSPEMNYAYRDSILKQEQGRELSRRVVLSAELELTPEAVDVLIARADGFTAHRKQTQPGGATVGSMFKNPENYYAGYLIEAAGLKGFRVGGASISEKHANFFVNEGGATAEDIRALIAEAWNSVREQFGVELALEVELVGDWAFE</sequence>
<dbReference type="GO" id="GO:0071949">
    <property type="term" value="F:FAD binding"/>
    <property type="evidence" value="ECO:0007669"/>
    <property type="project" value="InterPro"/>
</dbReference>
<comment type="cofactor">
    <cofactor evidence="1">
        <name>FAD</name>
        <dbReference type="ChEBI" id="CHEBI:57692"/>
    </cofactor>
</comment>
<dbReference type="GO" id="GO:0051301">
    <property type="term" value="P:cell division"/>
    <property type="evidence" value="ECO:0007669"/>
    <property type="project" value="UniProtKB-KW"/>
</dbReference>
<evidence type="ECO:0000256" key="14">
    <source>
        <dbReference type="ARBA" id="ARBA00023306"/>
    </source>
</evidence>
<keyword evidence="15" id="KW-0961">Cell wall biogenesis/degradation</keyword>
<dbReference type="InterPro" id="IPR036318">
    <property type="entry name" value="FAD-bd_PCMH-like_sf"/>
</dbReference>
<dbReference type="Gene3D" id="3.90.78.10">
    <property type="entry name" value="UDP-N-acetylenolpyruvoylglucosamine reductase, C-terminal domain"/>
    <property type="match status" value="1"/>
</dbReference>
<evidence type="ECO:0000256" key="10">
    <source>
        <dbReference type="ARBA" id="ARBA00022857"/>
    </source>
</evidence>
<dbReference type="NCBIfam" id="NF010480">
    <property type="entry name" value="PRK13905.1"/>
    <property type="match status" value="1"/>
</dbReference>
<reference evidence="18" key="1">
    <citation type="submission" date="2018-06" db="EMBL/GenBank/DDBJ databases">
        <authorList>
            <person name="Zhirakovskaya E."/>
        </authorList>
    </citation>
    <scope>NUCLEOTIDE SEQUENCE</scope>
</reference>
<dbReference type="PANTHER" id="PTHR21071:SF4">
    <property type="entry name" value="UDP-N-ACETYLENOLPYRUVOYLGLUCOSAMINE REDUCTASE"/>
    <property type="match status" value="1"/>
</dbReference>
<dbReference type="InterPro" id="IPR036635">
    <property type="entry name" value="MurB_C_sf"/>
</dbReference>
<dbReference type="Gene3D" id="3.30.43.10">
    <property type="entry name" value="Uridine Diphospho-n-acetylenolpyruvylglucosamine Reductase, domain 2"/>
    <property type="match status" value="1"/>
</dbReference>
<evidence type="ECO:0000256" key="3">
    <source>
        <dbReference type="ARBA" id="ARBA00004496"/>
    </source>
</evidence>
<keyword evidence="14" id="KW-0131">Cell cycle</keyword>
<keyword evidence="6" id="KW-0963">Cytoplasm</keyword>
<dbReference type="GO" id="GO:0008360">
    <property type="term" value="P:regulation of cell shape"/>
    <property type="evidence" value="ECO:0007669"/>
    <property type="project" value="UniProtKB-KW"/>
</dbReference>
<dbReference type="SUPFAM" id="SSF56194">
    <property type="entry name" value="Uridine diphospho-N-Acetylenolpyruvylglucosamine reductase, MurB, C-terminal domain"/>
    <property type="match status" value="1"/>
</dbReference>
<evidence type="ECO:0000256" key="6">
    <source>
        <dbReference type="ARBA" id="ARBA00022490"/>
    </source>
</evidence>
<evidence type="ECO:0000256" key="16">
    <source>
        <dbReference type="ARBA" id="ARBA00048914"/>
    </source>
</evidence>
<comment type="function">
    <text evidence="2">Cell wall formation.</text>
</comment>
<keyword evidence="12" id="KW-0573">Peptidoglycan synthesis</keyword>
<accession>A0A3B0UJQ1</accession>
<evidence type="ECO:0000256" key="15">
    <source>
        <dbReference type="ARBA" id="ARBA00023316"/>
    </source>
</evidence>
<evidence type="ECO:0000256" key="8">
    <source>
        <dbReference type="ARBA" id="ARBA00022630"/>
    </source>
</evidence>
<evidence type="ECO:0000256" key="11">
    <source>
        <dbReference type="ARBA" id="ARBA00022960"/>
    </source>
</evidence>
<dbReference type="InterPro" id="IPR006094">
    <property type="entry name" value="Oxid_FAD_bind_N"/>
</dbReference>
<dbReference type="PROSITE" id="PS51387">
    <property type="entry name" value="FAD_PCMH"/>
    <property type="match status" value="1"/>
</dbReference>
<dbReference type="InterPro" id="IPR011601">
    <property type="entry name" value="MurB_C"/>
</dbReference>
<evidence type="ECO:0000256" key="4">
    <source>
        <dbReference type="ARBA" id="ARBA00004752"/>
    </source>
</evidence>
<dbReference type="UniPathway" id="UPA00219"/>
<comment type="pathway">
    <text evidence="4">Cell wall biogenesis; peptidoglycan biosynthesis.</text>
</comment>
<dbReference type="NCBIfam" id="TIGR00179">
    <property type="entry name" value="murB"/>
    <property type="match status" value="1"/>
</dbReference>
<evidence type="ECO:0000256" key="9">
    <source>
        <dbReference type="ARBA" id="ARBA00022827"/>
    </source>
</evidence>
<evidence type="ECO:0000256" key="7">
    <source>
        <dbReference type="ARBA" id="ARBA00022618"/>
    </source>
</evidence>
<evidence type="ECO:0000256" key="1">
    <source>
        <dbReference type="ARBA" id="ARBA00001974"/>
    </source>
</evidence>
<dbReference type="PANTHER" id="PTHR21071">
    <property type="entry name" value="UDP-N-ACETYLENOLPYRUVOYLGLUCOSAMINE REDUCTASE"/>
    <property type="match status" value="1"/>
</dbReference>
<dbReference type="GO" id="GO:0005829">
    <property type="term" value="C:cytosol"/>
    <property type="evidence" value="ECO:0007669"/>
    <property type="project" value="TreeGrafter"/>
</dbReference>
<dbReference type="Gene3D" id="3.30.465.10">
    <property type="match status" value="1"/>
</dbReference>
<feature type="non-terminal residue" evidence="18">
    <location>
        <position position="1"/>
    </location>
</feature>
<comment type="catalytic activity">
    <reaction evidence="16">
        <text>UDP-N-acetyl-alpha-D-muramate + NADP(+) = UDP-N-acetyl-3-O-(1-carboxyvinyl)-alpha-D-glucosamine + NADPH + H(+)</text>
        <dbReference type="Rhea" id="RHEA:12248"/>
        <dbReference type="ChEBI" id="CHEBI:15378"/>
        <dbReference type="ChEBI" id="CHEBI:57783"/>
        <dbReference type="ChEBI" id="CHEBI:58349"/>
        <dbReference type="ChEBI" id="CHEBI:68483"/>
        <dbReference type="ChEBI" id="CHEBI:70757"/>
        <dbReference type="EC" id="1.3.1.98"/>
    </reaction>
</comment>
<evidence type="ECO:0000259" key="17">
    <source>
        <dbReference type="PROSITE" id="PS51387"/>
    </source>
</evidence>
<protein>
    <recommendedName>
        <fullName evidence="5">UDP-N-acetylmuramate dehydrogenase</fullName>
        <ecNumber evidence="5">1.3.1.98</ecNumber>
    </recommendedName>
</protein>
<keyword evidence="8" id="KW-0285">Flavoprotein</keyword>
<dbReference type="Pfam" id="PF01565">
    <property type="entry name" value="FAD_binding_4"/>
    <property type="match status" value="1"/>
</dbReference>
<keyword evidence="9" id="KW-0274">FAD</keyword>
<keyword evidence="13 18" id="KW-0560">Oxidoreductase</keyword>
<dbReference type="InterPro" id="IPR003170">
    <property type="entry name" value="MurB"/>
</dbReference>
<dbReference type="InterPro" id="IPR016169">
    <property type="entry name" value="FAD-bd_PCMH_sub2"/>
</dbReference>
<dbReference type="AlphaFoldDB" id="A0A3B0UJQ1"/>
<dbReference type="HAMAP" id="MF_00037">
    <property type="entry name" value="MurB"/>
    <property type="match status" value="1"/>
</dbReference>
<dbReference type="InterPro" id="IPR016167">
    <property type="entry name" value="FAD-bd_PCMH_sub1"/>
</dbReference>
<dbReference type="EC" id="1.3.1.98" evidence="5"/>
<dbReference type="EMBL" id="UOEU01000113">
    <property type="protein sequence ID" value="VAW30928.1"/>
    <property type="molecule type" value="Genomic_DNA"/>
</dbReference>
<dbReference type="GO" id="GO:0008762">
    <property type="term" value="F:UDP-N-acetylmuramate dehydrogenase activity"/>
    <property type="evidence" value="ECO:0007669"/>
    <property type="project" value="UniProtKB-EC"/>
</dbReference>
<proteinExistence type="inferred from homology"/>
<dbReference type="Pfam" id="PF02873">
    <property type="entry name" value="MurB_C"/>
    <property type="match status" value="1"/>
</dbReference>
<evidence type="ECO:0000313" key="18">
    <source>
        <dbReference type="EMBL" id="VAW30928.1"/>
    </source>
</evidence>
<evidence type="ECO:0000256" key="5">
    <source>
        <dbReference type="ARBA" id="ARBA00012518"/>
    </source>
</evidence>
<dbReference type="SUPFAM" id="SSF56176">
    <property type="entry name" value="FAD-binding/transporter-associated domain-like"/>
    <property type="match status" value="1"/>
</dbReference>
<keyword evidence="10" id="KW-0521">NADP</keyword>
<dbReference type="GO" id="GO:0009252">
    <property type="term" value="P:peptidoglycan biosynthetic process"/>
    <property type="evidence" value="ECO:0007669"/>
    <property type="project" value="UniProtKB-UniPathway"/>
</dbReference>
<comment type="subcellular location">
    <subcellularLocation>
        <location evidence="3">Cytoplasm</location>
    </subcellularLocation>
</comment>
<name>A0A3B0UJQ1_9ZZZZ</name>
<evidence type="ECO:0000256" key="12">
    <source>
        <dbReference type="ARBA" id="ARBA00022984"/>
    </source>
</evidence>
<dbReference type="InterPro" id="IPR016166">
    <property type="entry name" value="FAD-bd_PCMH"/>
</dbReference>
<keyword evidence="7" id="KW-0132">Cell division</keyword>
<feature type="domain" description="FAD-binding PCMH-type" evidence="17">
    <location>
        <begin position="9"/>
        <end position="183"/>
    </location>
</feature>
<dbReference type="GO" id="GO:0071555">
    <property type="term" value="P:cell wall organization"/>
    <property type="evidence" value="ECO:0007669"/>
    <property type="project" value="UniProtKB-KW"/>
</dbReference>
<evidence type="ECO:0000256" key="2">
    <source>
        <dbReference type="ARBA" id="ARBA00003921"/>
    </source>
</evidence>